<dbReference type="Proteomes" id="UP001151529">
    <property type="component" value="Chromosome 13"/>
</dbReference>
<evidence type="ECO:0000313" key="1">
    <source>
        <dbReference type="EMBL" id="KAJ6693771.1"/>
    </source>
</evidence>
<keyword evidence="2" id="KW-1185">Reference proteome</keyword>
<name>A0A9Q0PTH2_SALVM</name>
<reference evidence="1" key="2">
    <citation type="journal article" date="2023" name="Int. J. Mol. Sci.">
        <title>De Novo Assembly and Annotation of 11 Diverse Shrub Willow (Salix) Genomes Reveals Novel Gene Organization in Sex-Linked Regions.</title>
        <authorList>
            <person name="Hyden B."/>
            <person name="Feng K."/>
            <person name="Yates T.B."/>
            <person name="Jawdy S."/>
            <person name="Cereghino C."/>
            <person name="Smart L.B."/>
            <person name="Muchero W."/>
        </authorList>
    </citation>
    <scope>NUCLEOTIDE SEQUENCE [LARGE SCALE GENOMIC DNA]</scope>
    <source>
        <tissue evidence="1">Shoot tip</tissue>
    </source>
</reference>
<protein>
    <submittedName>
        <fullName evidence="1">Uncharacterized protein</fullName>
    </submittedName>
</protein>
<evidence type="ECO:0000313" key="2">
    <source>
        <dbReference type="Proteomes" id="UP001151529"/>
    </source>
</evidence>
<gene>
    <name evidence="1" type="ORF">OIU85_004541</name>
</gene>
<organism evidence="1 2">
    <name type="scientific">Salix viminalis</name>
    <name type="common">Common osier</name>
    <name type="synonym">Basket willow</name>
    <dbReference type="NCBI Taxonomy" id="40686"/>
    <lineage>
        <taxon>Eukaryota</taxon>
        <taxon>Viridiplantae</taxon>
        <taxon>Streptophyta</taxon>
        <taxon>Embryophyta</taxon>
        <taxon>Tracheophyta</taxon>
        <taxon>Spermatophyta</taxon>
        <taxon>Magnoliopsida</taxon>
        <taxon>eudicotyledons</taxon>
        <taxon>Gunneridae</taxon>
        <taxon>Pentapetalae</taxon>
        <taxon>rosids</taxon>
        <taxon>fabids</taxon>
        <taxon>Malpighiales</taxon>
        <taxon>Salicaceae</taxon>
        <taxon>Saliceae</taxon>
        <taxon>Salix</taxon>
    </lineage>
</organism>
<sequence length="156" mass="17234">MFSLIKNESWGARRRSRYHPSLNHKRCRAEGIGGCCFVGLRPAPYEKGSRRRGRPLSKPRAHAMTCMNQKRVAEFTGIAFAAETADTAESAATSIPWVPAPTVFDPAFRQQHYSTHDTAEGLYSRRATARAPPSPRVLGPGNSRPSLREEILVIGS</sequence>
<accession>A0A9Q0PTH2</accession>
<dbReference type="EMBL" id="JAPFFL010000011">
    <property type="protein sequence ID" value="KAJ6693771.1"/>
    <property type="molecule type" value="Genomic_DNA"/>
</dbReference>
<comment type="caution">
    <text evidence="1">The sequence shown here is derived from an EMBL/GenBank/DDBJ whole genome shotgun (WGS) entry which is preliminary data.</text>
</comment>
<reference evidence="1" key="1">
    <citation type="submission" date="2022-11" db="EMBL/GenBank/DDBJ databases">
        <authorList>
            <person name="Hyden B.L."/>
            <person name="Feng K."/>
            <person name="Yates T."/>
            <person name="Jawdy S."/>
            <person name="Smart L.B."/>
            <person name="Muchero W."/>
        </authorList>
    </citation>
    <scope>NUCLEOTIDE SEQUENCE</scope>
    <source>
        <tissue evidence="1">Shoot tip</tissue>
    </source>
</reference>
<dbReference type="AlphaFoldDB" id="A0A9Q0PTH2"/>
<proteinExistence type="predicted"/>